<evidence type="ECO:0000313" key="3">
    <source>
        <dbReference type="EMBL" id="KAK1266145.1"/>
    </source>
</evidence>
<keyword evidence="1" id="KW-1133">Transmembrane helix</keyword>
<feature type="transmembrane region" description="Helical" evidence="1">
    <location>
        <begin position="109"/>
        <end position="126"/>
    </location>
</feature>
<evidence type="ECO:0000256" key="1">
    <source>
        <dbReference type="SAM" id="Phobius"/>
    </source>
</evidence>
<keyword evidence="4" id="KW-1185">Reference proteome</keyword>
<feature type="transmembrane region" description="Helical" evidence="1">
    <location>
        <begin position="72"/>
        <end position="89"/>
    </location>
</feature>
<feature type="transmembrane region" description="Helical" evidence="1">
    <location>
        <begin position="47"/>
        <end position="65"/>
    </location>
</feature>
<organism evidence="3 4">
    <name type="scientific">Acorus gramineus</name>
    <name type="common">Dwarf sweet flag</name>
    <dbReference type="NCBI Taxonomy" id="55184"/>
    <lineage>
        <taxon>Eukaryota</taxon>
        <taxon>Viridiplantae</taxon>
        <taxon>Streptophyta</taxon>
        <taxon>Embryophyta</taxon>
        <taxon>Tracheophyta</taxon>
        <taxon>Spermatophyta</taxon>
        <taxon>Magnoliopsida</taxon>
        <taxon>Liliopsida</taxon>
        <taxon>Acoraceae</taxon>
        <taxon>Acorus</taxon>
    </lineage>
</organism>
<keyword evidence="1" id="KW-0812">Transmembrane</keyword>
<feature type="domain" description="PGG" evidence="2">
    <location>
        <begin position="2"/>
        <end position="96"/>
    </location>
</feature>
<dbReference type="Pfam" id="PF13962">
    <property type="entry name" value="PGG"/>
    <property type="match status" value="1"/>
</dbReference>
<accession>A0AAV9APE7</accession>
<reference evidence="3" key="1">
    <citation type="journal article" date="2023" name="Nat. Commun.">
        <title>Diploid and tetraploid genomes of Acorus and the evolution of monocots.</title>
        <authorList>
            <person name="Ma L."/>
            <person name="Liu K.W."/>
            <person name="Li Z."/>
            <person name="Hsiao Y.Y."/>
            <person name="Qi Y."/>
            <person name="Fu T."/>
            <person name="Tang G.D."/>
            <person name="Zhang D."/>
            <person name="Sun W.H."/>
            <person name="Liu D.K."/>
            <person name="Li Y."/>
            <person name="Chen G.Z."/>
            <person name="Liu X.D."/>
            <person name="Liao X.Y."/>
            <person name="Jiang Y.T."/>
            <person name="Yu X."/>
            <person name="Hao Y."/>
            <person name="Huang J."/>
            <person name="Zhao X.W."/>
            <person name="Ke S."/>
            <person name="Chen Y.Y."/>
            <person name="Wu W.L."/>
            <person name="Hsu J.L."/>
            <person name="Lin Y.F."/>
            <person name="Huang M.D."/>
            <person name="Li C.Y."/>
            <person name="Huang L."/>
            <person name="Wang Z.W."/>
            <person name="Zhao X."/>
            <person name="Zhong W.Y."/>
            <person name="Peng D.H."/>
            <person name="Ahmad S."/>
            <person name="Lan S."/>
            <person name="Zhang J.S."/>
            <person name="Tsai W.C."/>
            <person name="Van de Peer Y."/>
            <person name="Liu Z.J."/>
        </authorList>
    </citation>
    <scope>NUCLEOTIDE SEQUENCE</scope>
    <source>
        <strain evidence="3">SCP</strain>
    </source>
</reference>
<evidence type="ECO:0000259" key="2">
    <source>
        <dbReference type="Pfam" id="PF13962"/>
    </source>
</evidence>
<proteinExistence type="predicted"/>
<comment type="caution">
    <text evidence="3">The sequence shown here is derived from an EMBL/GenBank/DDBJ whole genome shotgun (WGS) entry which is preliminary data.</text>
</comment>
<keyword evidence="1" id="KW-0472">Membrane</keyword>
<dbReference type="EMBL" id="JAUJYN010000007">
    <property type="protein sequence ID" value="KAK1266145.1"/>
    <property type="molecule type" value="Genomic_DNA"/>
</dbReference>
<dbReference type="AlphaFoldDB" id="A0AAV9APE7"/>
<dbReference type="InterPro" id="IPR026961">
    <property type="entry name" value="PGG_dom"/>
</dbReference>
<reference evidence="3" key="2">
    <citation type="submission" date="2023-06" db="EMBL/GenBank/DDBJ databases">
        <authorList>
            <person name="Ma L."/>
            <person name="Liu K.-W."/>
            <person name="Li Z."/>
            <person name="Hsiao Y.-Y."/>
            <person name="Qi Y."/>
            <person name="Fu T."/>
            <person name="Tang G."/>
            <person name="Zhang D."/>
            <person name="Sun W.-H."/>
            <person name="Liu D.-K."/>
            <person name="Li Y."/>
            <person name="Chen G.-Z."/>
            <person name="Liu X.-D."/>
            <person name="Liao X.-Y."/>
            <person name="Jiang Y.-T."/>
            <person name="Yu X."/>
            <person name="Hao Y."/>
            <person name="Huang J."/>
            <person name="Zhao X.-W."/>
            <person name="Ke S."/>
            <person name="Chen Y.-Y."/>
            <person name="Wu W.-L."/>
            <person name="Hsu J.-L."/>
            <person name="Lin Y.-F."/>
            <person name="Huang M.-D."/>
            <person name="Li C.-Y."/>
            <person name="Huang L."/>
            <person name="Wang Z.-W."/>
            <person name="Zhao X."/>
            <person name="Zhong W.-Y."/>
            <person name="Peng D.-H."/>
            <person name="Ahmad S."/>
            <person name="Lan S."/>
            <person name="Zhang J.-S."/>
            <person name="Tsai W.-C."/>
            <person name="Van De Peer Y."/>
            <person name="Liu Z.-J."/>
        </authorList>
    </citation>
    <scope>NUCLEOTIDE SEQUENCE</scope>
    <source>
        <strain evidence="3">SCP</strain>
        <tissue evidence="3">Leaves</tissue>
    </source>
</reference>
<protein>
    <recommendedName>
        <fullName evidence="2">PGG domain-containing protein</fullName>
    </recommendedName>
</protein>
<gene>
    <name evidence="3" type="ORF">QJS04_geneDACA000236</name>
</gene>
<evidence type="ECO:0000313" key="4">
    <source>
        <dbReference type="Proteomes" id="UP001179952"/>
    </source>
</evidence>
<name>A0AAV9APE7_ACOGR</name>
<sequence length="149" mass="16342">MRGSLLTVGGLIVSATFQAGLNPPAANATSGKKTDEHQPFMQTNTKAFINSLMFIALLLVSYMVTDQRLLNYFLFFVMCSMITTVVYLGKAYTSGSPGYSGMLADIKTWMIIYACFLTVFLIAVWWSGNKKKNVPSAEATVEVQVGAMR</sequence>
<dbReference type="Proteomes" id="UP001179952">
    <property type="component" value="Unassembled WGS sequence"/>
</dbReference>